<dbReference type="GO" id="GO:0012505">
    <property type="term" value="C:endomembrane system"/>
    <property type="evidence" value="ECO:0007669"/>
    <property type="project" value="UniProtKB-SubCell"/>
</dbReference>
<dbReference type="InterPro" id="IPR045018">
    <property type="entry name" value="Azg-like"/>
</dbReference>
<keyword evidence="4 7" id="KW-0812">Transmembrane</keyword>
<keyword evidence="6 7" id="KW-0472">Membrane</keyword>
<comment type="similarity">
    <text evidence="2">Belongs to the nucleobase:cation symporter-2 (NCS2) (TC 2.A.40) family. Azg-like subfamily.</text>
</comment>
<dbReference type="PANTHER" id="PTHR43337">
    <property type="entry name" value="XANTHINE/URACIL PERMEASE C887.17-RELATED"/>
    <property type="match status" value="1"/>
</dbReference>
<keyword evidence="5 7" id="KW-1133">Transmembrane helix</keyword>
<protein>
    <submittedName>
        <fullName evidence="8">Guanine permease</fullName>
    </submittedName>
</protein>
<feature type="transmembrane region" description="Helical" evidence="7">
    <location>
        <begin position="20"/>
        <end position="43"/>
    </location>
</feature>
<proteinExistence type="inferred from homology"/>
<dbReference type="AlphaFoldDB" id="A0A0S7YD17"/>
<dbReference type="EMBL" id="LJNI01000110">
    <property type="protein sequence ID" value="KPJ71964.1"/>
    <property type="molecule type" value="Genomic_DNA"/>
</dbReference>
<dbReference type="GO" id="GO:0005886">
    <property type="term" value="C:plasma membrane"/>
    <property type="evidence" value="ECO:0007669"/>
    <property type="project" value="TreeGrafter"/>
</dbReference>
<evidence type="ECO:0000256" key="1">
    <source>
        <dbReference type="ARBA" id="ARBA00004127"/>
    </source>
</evidence>
<evidence type="ECO:0000256" key="5">
    <source>
        <dbReference type="ARBA" id="ARBA00022989"/>
    </source>
</evidence>
<gene>
    <name evidence="8" type="ORF">AMJ52_07885</name>
</gene>
<dbReference type="GO" id="GO:0005345">
    <property type="term" value="F:purine nucleobase transmembrane transporter activity"/>
    <property type="evidence" value="ECO:0007669"/>
    <property type="project" value="TreeGrafter"/>
</dbReference>
<evidence type="ECO:0000256" key="6">
    <source>
        <dbReference type="ARBA" id="ARBA00023136"/>
    </source>
</evidence>
<evidence type="ECO:0000313" key="8">
    <source>
        <dbReference type="EMBL" id="KPJ71964.1"/>
    </source>
</evidence>
<name>A0A0S7YD17_UNCT6</name>
<reference evidence="8 9" key="1">
    <citation type="journal article" date="2015" name="Microbiome">
        <title>Genomic resolution of linkages in carbon, nitrogen, and sulfur cycling among widespread estuary sediment bacteria.</title>
        <authorList>
            <person name="Baker B.J."/>
            <person name="Lazar C.S."/>
            <person name="Teske A.P."/>
            <person name="Dick G.J."/>
        </authorList>
    </citation>
    <scope>NUCLEOTIDE SEQUENCE [LARGE SCALE GENOMIC DNA]</scope>
    <source>
        <strain evidence="8">DG_78</strain>
    </source>
</reference>
<evidence type="ECO:0000256" key="2">
    <source>
        <dbReference type="ARBA" id="ARBA00005697"/>
    </source>
</evidence>
<dbReference type="PATRIC" id="fig|1703772.3.peg.434"/>
<sequence>MLEKIFKLKEHSTTVSQEIIGGLTTFMTMAYIIFVQPAVLSAAGMDFGAVMVATCLSSAVATILMAFLANYPIALAPAMGHNFFFVYTICIAMGVPWQTALGANFISGAAFIILSIFGFREMLINAIPTSLKQAIAVGIGLFIALIGFQWAGIVAYKP</sequence>
<feature type="transmembrane region" description="Helical" evidence="7">
    <location>
        <begin position="135"/>
        <end position="156"/>
    </location>
</feature>
<evidence type="ECO:0000256" key="7">
    <source>
        <dbReference type="SAM" id="Phobius"/>
    </source>
</evidence>
<dbReference type="PANTHER" id="PTHR43337:SF1">
    <property type="entry name" value="XANTHINE_URACIL PERMEASE C887.17-RELATED"/>
    <property type="match status" value="1"/>
</dbReference>
<evidence type="ECO:0000256" key="4">
    <source>
        <dbReference type="ARBA" id="ARBA00022692"/>
    </source>
</evidence>
<dbReference type="Pfam" id="PF00860">
    <property type="entry name" value="Xan_ur_permease"/>
    <property type="match status" value="1"/>
</dbReference>
<organism evidence="8 9">
    <name type="scientific">candidate division TA06 bacterium DG_78</name>
    <dbReference type="NCBI Taxonomy" id="1703772"/>
    <lineage>
        <taxon>Bacteria</taxon>
        <taxon>Bacteria division TA06</taxon>
    </lineage>
</organism>
<feature type="non-terminal residue" evidence="8">
    <location>
        <position position="158"/>
    </location>
</feature>
<feature type="transmembrane region" description="Helical" evidence="7">
    <location>
        <begin position="105"/>
        <end position="123"/>
    </location>
</feature>
<accession>A0A0S7YD17</accession>
<keyword evidence="3" id="KW-0813">Transport</keyword>
<evidence type="ECO:0000313" key="9">
    <source>
        <dbReference type="Proteomes" id="UP000051012"/>
    </source>
</evidence>
<feature type="transmembrane region" description="Helical" evidence="7">
    <location>
        <begin position="83"/>
        <end position="99"/>
    </location>
</feature>
<dbReference type="Proteomes" id="UP000051012">
    <property type="component" value="Unassembled WGS sequence"/>
</dbReference>
<comment type="subcellular location">
    <subcellularLocation>
        <location evidence="1">Endomembrane system</location>
        <topology evidence="1">Multi-pass membrane protein</topology>
    </subcellularLocation>
</comment>
<feature type="transmembrane region" description="Helical" evidence="7">
    <location>
        <begin position="49"/>
        <end position="71"/>
    </location>
</feature>
<comment type="caution">
    <text evidence="8">The sequence shown here is derived from an EMBL/GenBank/DDBJ whole genome shotgun (WGS) entry which is preliminary data.</text>
</comment>
<evidence type="ECO:0000256" key="3">
    <source>
        <dbReference type="ARBA" id="ARBA00022448"/>
    </source>
</evidence>
<dbReference type="InterPro" id="IPR006043">
    <property type="entry name" value="NCS2"/>
</dbReference>